<dbReference type="RefSeq" id="WP_104425370.1">
    <property type="nucleotide sequence ID" value="NZ_PTIY01000026.1"/>
</dbReference>
<sequence>MTTTQLSIRLSDDLKKSLETISKISHRSQAQIATKAIAEYVKKTEWKLKSIQEAKKEADKGIFVSQEATLDWLDSWGNENELPAPEPDIFPNK</sequence>
<comment type="caution">
    <text evidence="1">The sequence shown here is derived from an EMBL/GenBank/DDBJ whole genome shotgun (WGS) entry which is preliminary data.</text>
</comment>
<keyword evidence="2" id="KW-1185">Reference proteome</keyword>
<dbReference type="AlphaFoldDB" id="A0A2S6GGT8"/>
<proteinExistence type="predicted"/>
<protein>
    <submittedName>
        <fullName evidence="1">CopG family transcriptional regulator</fullName>
    </submittedName>
</protein>
<dbReference type="CDD" id="cd22233">
    <property type="entry name" value="RHH_CopAso-like"/>
    <property type="match status" value="1"/>
</dbReference>
<dbReference type="OrthoDB" id="5298181at2"/>
<gene>
    <name evidence="1" type="ORF">B0F88_12615</name>
</gene>
<dbReference type="GO" id="GO:0006355">
    <property type="term" value="P:regulation of DNA-templated transcription"/>
    <property type="evidence" value="ECO:0007669"/>
    <property type="project" value="InterPro"/>
</dbReference>
<dbReference type="InterPro" id="IPR010985">
    <property type="entry name" value="Ribbon_hlx_hlx"/>
</dbReference>
<accession>A0A2S6GGT8</accession>
<dbReference type="Proteomes" id="UP000238071">
    <property type="component" value="Unassembled WGS sequence"/>
</dbReference>
<organism evidence="1 2">
    <name type="scientific">Methylobacter tundripaludum</name>
    <dbReference type="NCBI Taxonomy" id="173365"/>
    <lineage>
        <taxon>Bacteria</taxon>
        <taxon>Pseudomonadati</taxon>
        <taxon>Pseudomonadota</taxon>
        <taxon>Gammaproteobacteria</taxon>
        <taxon>Methylococcales</taxon>
        <taxon>Methylococcaceae</taxon>
        <taxon>Methylobacter</taxon>
    </lineage>
</organism>
<dbReference type="PANTHER" id="PTHR40688:SF2">
    <property type="entry name" value="RIBBON-HELIX-HELIX PROTEIN COPG DOMAIN-CONTAINING PROTEIN"/>
    <property type="match status" value="1"/>
</dbReference>
<dbReference type="InterPro" id="IPR052991">
    <property type="entry name" value="Non-func_TypeII_TA_Antitoxin"/>
</dbReference>
<reference evidence="1 2" key="1">
    <citation type="submission" date="2018-02" db="EMBL/GenBank/DDBJ databases">
        <title>Subsurface microbial communities from deep shales in Ohio and West Virginia, USA.</title>
        <authorList>
            <person name="Wrighton K."/>
        </authorList>
    </citation>
    <scope>NUCLEOTIDE SEQUENCE [LARGE SCALE GENOMIC DNA]</scope>
    <source>
        <strain evidence="1 2">OWC-G53F</strain>
    </source>
</reference>
<evidence type="ECO:0000313" key="2">
    <source>
        <dbReference type="Proteomes" id="UP000238071"/>
    </source>
</evidence>
<dbReference type="EMBL" id="PTIY01000026">
    <property type="protein sequence ID" value="PPK64423.1"/>
    <property type="molecule type" value="Genomic_DNA"/>
</dbReference>
<name>A0A2S6GGT8_9GAMM</name>
<dbReference type="SUPFAM" id="SSF47598">
    <property type="entry name" value="Ribbon-helix-helix"/>
    <property type="match status" value="1"/>
</dbReference>
<evidence type="ECO:0000313" key="1">
    <source>
        <dbReference type="EMBL" id="PPK64423.1"/>
    </source>
</evidence>
<dbReference type="PANTHER" id="PTHR40688">
    <property type="match status" value="1"/>
</dbReference>